<dbReference type="Gene3D" id="2.80.10.50">
    <property type="match status" value="1"/>
</dbReference>
<evidence type="ECO:0000313" key="3">
    <source>
        <dbReference type="Proteomes" id="UP000500845"/>
    </source>
</evidence>
<dbReference type="Pfam" id="PF00167">
    <property type="entry name" value="FGF"/>
    <property type="match status" value="1"/>
</dbReference>
<dbReference type="Proteomes" id="UP000500845">
    <property type="component" value="Segment"/>
</dbReference>
<proteinExistence type="inferred from homology"/>
<dbReference type="SUPFAM" id="SSF50353">
    <property type="entry name" value="Cytokine"/>
    <property type="match status" value="1"/>
</dbReference>
<sequence length="275" mass="31030">MKFLIALLAVGLAKAAPSGGLPLLAETETLIQIFVNHQYLTGSKNGTVSGGQDKSLKGTYWRRSNENGKQILLRNAAYCYYLCINECGYYYTAKEPNSECLLGESFTDFAYTQMFKDHGKKKAYVALSQSGKIRRLMSKKLSNSKLLNASKMTIIRDTVEYTFECNKILKTKLKFVPVKTCVNPPKRMNHKNEAADDDYDDESVETVQNYYHFGEDEIHFNLLTTDPITTTTTESSKNSSLDRVIDKLINIDVVADLPSEHFVINNLVVNQMCKI</sequence>
<comment type="similarity">
    <text evidence="1">Belongs to the heparin-binding growth factors family.</text>
</comment>
<dbReference type="EMBL" id="MH394321">
    <property type="protein sequence ID" value="AXS67781.1"/>
    <property type="molecule type" value="Genomic_DNA"/>
</dbReference>
<dbReference type="SMART" id="SM00442">
    <property type="entry name" value="FGF"/>
    <property type="match status" value="1"/>
</dbReference>
<keyword evidence="3" id="KW-1185">Reference proteome</keyword>
<dbReference type="InterPro" id="IPR002209">
    <property type="entry name" value="Fibroblast_GF_fam"/>
</dbReference>
<protein>
    <submittedName>
        <fullName evidence="2">Fgf</fullName>
    </submittedName>
</protein>
<dbReference type="RefSeq" id="YP_010086989.1">
    <property type="nucleotide sequence ID" value="NC_055500.1"/>
</dbReference>
<dbReference type="GO" id="GO:0008083">
    <property type="term" value="F:growth factor activity"/>
    <property type="evidence" value="ECO:0007669"/>
    <property type="project" value="InterPro"/>
</dbReference>
<dbReference type="InterPro" id="IPR008996">
    <property type="entry name" value="IL1/FGF"/>
</dbReference>
<name>A0A346RNY4_9ABAC</name>
<accession>A0A346RNY4</accession>
<reference evidence="2 3" key="1">
    <citation type="journal article" date="2018" name="J. Invertebr. Pathol.">
        <title>Morphological, genetic and biological characterisation of a novel alphabaculovirus isolated from Cryptophlebia peltastica (Lepidoptera: Tortricidae).</title>
        <authorList>
            <person name="Marsberg T."/>
            <person name="Jukes M.D."/>
            <person name="Krejmer-Rabalska M."/>
            <person name="Rabalski L."/>
            <person name="Knox C.M."/>
            <person name="Moore S.D."/>
            <person name="Hill M.P."/>
            <person name="Szewczyk B."/>
        </authorList>
    </citation>
    <scope>NUCLEOTIDE SEQUENCE [LARGE SCALE GENOMIC DNA]</scope>
    <source>
        <strain evidence="2">SA</strain>
    </source>
</reference>
<dbReference type="KEGG" id="vg:65102234"/>
<organism evidence="2 3">
    <name type="scientific">Cryptophlebia peltastica nucleopolyhedrovirus</name>
    <dbReference type="NCBI Taxonomy" id="2304025"/>
    <lineage>
        <taxon>Viruses</taxon>
        <taxon>Viruses incertae sedis</taxon>
        <taxon>Naldaviricetes</taxon>
        <taxon>Lefavirales</taxon>
        <taxon>Baculoviridae</taxon>
        <taxon>Alphabaculovirus</taxon>
        <taxon>Alphabaculovirus crypeltasticae</taxon>
    </lineage>
</organism>
<dbReference type="GeneID" id="65102234"/>
<evidence type="ECO:0000313" key="2">
    <source>
        <dbReference type="EMBL" id="AXS67781.1"/>
    </source>
</evidence>
<dbReference type="CDD" id="cd23311">
    <property type="entry name" value="beta-trefoil_FGF_Bnl-like"/>
    <property type="match status" value="1"/>
</dbReference>
<evidence type="ECO:0000256" key="1">
    <source>
        <dbReference type="ARBA" id="ARBA00007936"/>
    </source>
</evidence>